<protein>
    <submittedName>
        <fullName evidence="6">FAD-dependent monooxygenase</fullName>
    </submittedName>
</protein>
<evidence type="ECO:0000256" key="1">
    <source>
        <dbReference type="ARBA" id="ARBA00001974"/>
    </source>
</evidence>
<keyword evidence="6" id="KW-0560">Oxidoreductase</keyword>
<keyword evidence="6" id="KW-0503">Monooxygenase</keyword>
<dbReference type="GO" id="GO:0016709">
    <property type="term" value="F:oxidoreductase activity, acting on paired donors, with incorporation or reduction of molecular oxygen, NAD(P)H as one donor, and incorporation of one atom of oxygen"/>
    <property type="evidence" value="ECO:0007669"/>
    <property type="project" value="UniProtKB-ARBA"/>
</dbReference>
<dbReference type="SUPFAM" id="SSF51905">
    <property type="entry name" value="FAD/NAD(P)-binding domain"/>
    <property type="match status" value="1"/>
</dbReference>
<evidence type="ECO:0000256" key="2">
    <source>
        <dbReference type="ARBA" id="ARBA00022630"/>
    </source>
</evidence>
<dbReference type="Gene3D" id="3.40.30.120">
    <property type="match status" value="1"/>
</dbReference>
<dbReference type="PANTHER" id="PTHR43004">
    <property type="entry name" value="TRK SYSTEM POTASSIUM UPTAKE PROTEIN"/>
    <property type="match status" value="1"/>
</dbReference>
<dbReference type="InterPro" id="IPR036188">
    <property type="entry name" value="FAD/NAD-bd_sf"/>
</dbReference>
<comment type="cofactor">
    <cofactor evidence="1">
        <name>FAD</name>
        <dbReference type="ChEBI" id="CHEBI:57692"/>
    </cofactor>
</comment>
<organism evidence="6">
    <name type="scientific">Streptomyces sp. R35</name>
    <dbReference type="NCBI Taxonomy" id="3238630"/>
    <lineage>
        <taxon>Bacteria</taxon>
        <taxon>Bacillati</taxon>
        <taxon>Actinomycetota</taxon>
        <taxon>Actinomycetes</taxon>
        <taxon>Kitasatosporales</taxon>
        <taxon>Streptomycetaceae</taxon>
        <taxon>Streptomyces</taxon>
    </lineage>
</organism>
<feature type="region of interest" description="Disordered" evidence="4">
    <location>
        <begin position="288"/>
        <end position="307"/>
    </location>
</feature>
<gene>
    <name evidence="6" type="ORF">AB5J50_07975</name>
</gene>
<dbReference type="Pfam" id="PF01494">
    <property type="entry name" value="FAD_binding_3"/>
    <property type="match status" value="1"/>
</dbReference>
<dbReference type="EMBL" id="CP163440">
    <property type="protein sequence ID" value="XDQ60716.1"/>
    <property type="molecule type" value="Genomic_DNA"/>
</dbReference>
<dbReference type="InterPro" id="IPR002938">
    <property type="entry name" value="FAD-bd"/>
</dbReference>
<name>A0AB39S1G4_9ACTN</name>
<reference evidence="6" key="1">
    <citation type="submission" date="2024-07" db="EMBL/GenBank/DDBJ databases">
        <authorList>
            <person name="Yu S.T."/>
        </authorList>
    </citation>
    <scope>NUCLEOTIDE SEQUENCE</scope>
    <source>
        <strain evidence="6">R35</strain>
    </source>
</reference>
<feature type="compositionally biased region" description="Polar residues" evidence="4">
    <location>
        <begin position="653"/>
        <end position="670"/>
    </location>
</feature>
<accession>A0AB39S1G4</accession>
<keyword evidence="2" id="KW-0285">Flavoprotein</keyword>
<evidence type="ECO:0000256" key="4">
    <source>
        <dbReference type="SAM" id="MobiDB-lite"/>
    </source>
</evidence>
<dbReference type="RefSeq" id="WP_369256247.1">
    <property type="nucleotide sequence ID" value="NZ_CP163440.1"/>
</dbReference>
<evidence type="ECO:0000256" key="3">
    <source>
        <dbReference type="ARBA" id="ARBA00022827"/>
    </source>
</evidence>
<proteinExistence type="predicted"/>
<dbReference type="Gene3D" id="3.50.50.60">
    <property type="entry name" value="FAD/NAD(P)-binding domain"/>
    <property type="match status" value="1"/>
</dbReference>
<feature type="domain" description="FAD-binding" evidence="5">
    <location>
        <begin position="143"/>
        <end position="494"/>
    </location>
</feature>
<evidence type="ECO:0000313" key="6">
    <source>
        <dbReference type="EMBL" id="XDQ60716.1"/>
    </source>
</evidence>
<dbReference type="Gene3D" id="3.30.9.10">
    <property type="entry name" value="D-Amino Acid Oxidase, subunit A, domain 2"/>
    <property type="match status" value="1"/>
</dbReference>
<dbReference type="InterPro" id="IPR050641">
    <property type="entry name" value="RIFMO-like"/>
</dbReference>
<dbReference type="GO" id="GO:0071949">
    <property type="term" value="F:FAD binding"/>
    <property type="evidence" value="ECO:0007669"/>
    <property type="project" value="InterPro"/>
</dbReference>
<evidence type="ECO:0000259" key="5">
    <source>
        <dbReference type="Pfam" id="PF01494"/>
    </source>
</evidence>
<dbReference type="PANTHER" id="PTHR43004:SF19">
    <property type="entry name" value="BINDING MONOOXYGENASE, PUTATIVE (JCVI)-RELATED"/>
    <property type="match status" value="1"/>
</dbReference>
<sequence>MNPESPSCREPSPHRTVAVNRICGATPRRVRVRGAVVSHRFRSRGTHRPWFGASGPSVSPRAGKKGGERLGRLFAAFVRGRTALACAARVEIAVGNRVGMIDLMTVHGIVDRHGKGGITVGHVVSHVIGLACLPPDMPVADAEVEVLIVGGGPVGLTARALLERWGVRTLLVEKHAELSPFPRSRLVNARTMEIYRQLGLADKISADAFAPEYGRIRFRDTLYDRDFATAVMVGINAPIPESPVIGVVTSQDRLEPTLLAAADAEVRYGVELIDLVEEAESVLAVLVDRQQGEENGEQNGEGSGEETRVRARYLLAADGANSTVRQRLGIDTTGPGAIADATTVVFDADLNRWCADQPAGVYFTAHGSFLPLYPEGGWAWIVPTPEDAASADWPALVSRALGSSADVRAEVLRVQHWVVNAFVAERLRHGRILLAGDAAHAIPPAGGLGMNAGVADVHNLCWKLAGVLRGWAGPGLLETYETERQPVAHRTLRQAVTNAQLMFQAQNRRHDQLQTGEAAPAQIELPWSDQYFAQLGLVLGVIYHSDAVLTDDSTPPESSDTGTDYIPTAKPGHRMPHLWLTRDRSTLDTFGEGFTLLTADPAHWEQHSTAPWPLHIETLPDEHTDLCGLSRHGALLIRPDGHIGARWPDRPPSDSTLRNALTTITRSTPT</sequence>
<keyword evidence="3" id="KW-0274">FAD</keyword>
<dbReference type="PRINTS" id="PR00420">
    <property type="entry name" value="RNGMNOXGNASE"/>
</dbReference>
<dbReference type="Pfam" id="PF21274">
    <property type="entry name" value="Rng_hyd_C"/>
    <property type="match status" value="1"/>
</dbReference>
<feature type="region of interest" description="Disordered" evidence="4">
    <location>
        <begin position="647"/>
        <end position="670"/>
    </location>
</feature>
<dbReference type="AlphaFoldDB" id="A0AB39S1G4"/>